<dbReference type="AlphaFoldDB" id="A0A1Q2HWN8"/>
<dbReference type="EMBL" id="CP019688">
    <property type="protein sequence ID" value="AQQ15258.1"/>
    <property type="molecule type" value="Genomic_DNA"/>
</dbReference>
<dbReference type="PROSITE" id="PS51257">
    <property type="entry name" value="PROKAR_LIPOPROTEIN"/>
    <property type="match status" value="1"/>
</dbReference>
<sequence length="352" mass="36874" precursor="true">MLRAVKKLRAFEAAAAVLAVALGTAALTACSRPTELADELAVNMGNASPIESPSATDPDGEVHEYEPVLDLDTTDGLIAVRTADAITVGALDEILDETAESWPLEAECGDVSANAGVFAVGCGTTVRTFTASGADELPVEHPATSATVTSSGEILAGSSEERDVWVYRDGELVKTIPVARETDSIQAVPVDGQPDTVVRTNSFDTTIQDLDWNGGRQGGTLRVGLGVGKTAGGEQGLVLAADTTGNQLLVYTSDDIIRLHQMAPVPESPWDVSWDPANRLVWVASTSQNLVTGYDISRGVPLQRAQLRTVANAQSIISLDDGTLVLASATGDGIQIITPAQKDLRDLPTSDR</sequence>
<reference evidence="2 3" key="1">
    <citation type="submission" date="2016-12" db="EMBL/GenBank/DDBJ databases">
        <authorList>
            <person name="Song W.-J."/>
            <person name="Kurnit D.M."/>
        </authorList>
    </citation>
    <scope>NUCLEOTIDE SEQUENCE [LARGE SCALE GENOMIC DNA]</scope>
    <source>
        <strain evidence="2 3">DSM 30827</strain>
    </source>
</reference>
<dbReference type="InterPro" id="IPR011047">
    <property type="entry name" value="Quinoprotein_ADH-like_sf"/>
</dbReference>
<gene>
    <name evidence="2" type="ORF">CGLAU_06475</name>
</gene>
<dbReference type="OrthoDB" id="4422274at2"/>
<dbReference type="Gene3D" id="2.130.10.10">
    <property type="entry name" value="YVTN repeat-like/Quinoprotein amine dehydrogenase"/>
    <property type="match status" value="1"/>
</dbReference>
<feature type="signal peptide" evidence="1">
    <location>
        <begin position="1"/>
        <end position="25"/>
    </location>
</feature>
<dbReference type="KEGG" id="cgv:CGLAU_06475"/>
<dbReference type="Proteomes" id="UP000217209">
    <property type="component" value="Chromosome"/>
</dbReference>
<evidence type="ECO:0000313" key="2">
    <source>
        <dbReference type="EMBL" id="AQQ15258.1"/>
    </source>
</evidence>
<feature type="chain" id="PRO_5038444246" evidence="1">
    <location>
        <begin position="26"/>
        <end position="352"/>
    </location>
</feature>
<keyword evidence="3" id="KW-1185">Reference proteome</keyword>
<name>A0A1Q2HWN8_9CORY</name>
<keyword evidence="1" id="KW-0732">Signal</keyword>
<organism evidence="2 3">
    <name type="scientific">Corynebacterium glaucum</name>
    <dbReference type="NCBI Taxonomy" id="187491"/>
    <lineage>
        <taxon>Bacteria</taxon>
        <taxon>Bacillati</taxon>
        <taxon>Actinomycetota</taxon>
        <taxon>Actinomycetes</taxon>
        <taxon>Mycobacteriales</taxon>
        <taxon>Corynebacteriaceae</taxon>
        <taxon>Corynebacterium</taxon>
    </lineage>
</organism>
<evidence type="ECO:0000313" key="3">
    <source>
        <dbReference type="Proteomes" id="UP000217209"/>
    </source>
</evidence>
<evidence type="ECO:0000256" key="1">
    <source>
        <dbReference type="SAM" id="SignalP"/>
    </source>
</evidence>
<accession>A0A1Q2HWN8</accession>
<dbReference type="SUPFAM" id="SSF50998">
    <property type="entry name" value="Quinoprotein alcohol dehydrogenase-like"/>
    <property type="match status" value="1"/>
</dbReference>
<proteinExistence type="predicted"/>
<protein>
    <submittedName>
        <fullName evidence="2">Uncharacterized protein</fullName>
    </submittedName>
</protein>
<dbReference type="InterPro" id="IPR015943">
    <property type="entry name" value="WD40/YVTN_repeat-like_dom_sf"/>
</dbReference>